<keyword evidence="6 8" id="KW-0460">Magnesium</keyword>
<evidence type="ECO:0000256" key="6">
    <source>
        <dbReference type="ARBA" id="ARBA00022842"/>
    </source>
</evidence>
<dbReference type="HAMAP" id="MF_00265">
    <property type="entry name" value="VapC_Nob1"/>
    <property type="match status" value="1"/>
</dbReference>
<dbReference type="OrthoDB" id="9804823at2"/>
<keyword evidence="5 8" id="KW-0378">Hydrolase</keyword>
<evidence type="ECO:0000256" key="1">
    <source>
        <dbReference type="ARBA" id="ARBA00001946"/>
    </source>
</evidence>
<keyword evidence="2 8" id="KW-1277">Toxin-antitoxin system</keyword>
<evidence type="ECO:0000256" key="5">
    <source>
        <dbReference type="ARBA" id="ARBA00022801"/>
    </source>
</evidence>
<accession>A0A2Z6GBU5</accession>
<evidence type="ECO:0000256" key="4">
    <source>
        <dbReference type="ARBA" id="ARBA00022723"/>
    </source>
</evidence>
<dbReference type="Proteomes" id="UP000033070">
    <property type="component" value="Chromosome"/>
</dbReference>
<dbReference type="EC" id="3.1.-.-" evidence="8"/>
<dbReference type="AlphaFoldDB" id="A0A2Z6GBU5"/>
<evidence type="ECO:0000256" key="2">
    <source>
        <dbReference type="ARBA" id="ARBA00022649"/>
    </source>
</evidence>
<comment type="similarity">
    <text evidence="7 8">Belongs to the PINc/VapC protein family.</text>
</comment>
<evidence type="ECO:0000259" key="9">
    <source>
        <dbReference type="Pfam" id="PF01850"/>
    </source>
</evidence>
<dbReference type="PANTHER" id="PTHR33653:SF1">
    <property type="entry name" value="RIBONUCLEASE VAPC2"/>
    <property type="match status" value="1"/>
</dbReference>
<evidence type="ECO:0000313" key="10">
    <source>
        <dbReference type="EMBL" id="BBE51023.1"/>
    </source>
</evidence>
<feature type="domain" description="PIN" evidence="9">
    <location>
        <begin position="4"/>
        <end position="132"/>
    </location>
</feature>
<dbReference type="KEGG" id="fam:OYT1_ch1469"/>
<sequence length="143" mass="15900">MPGVLLDTNVLSELMRPQPSAIVLAWFAQQKEVEFYTSAITQAELLLGVALLPDGKRRDAFASAVEQMFEQDFVGHCLPFDEFAAHEYAALVAIRNKLGMPISTEDAQIAAIALRNGLILATRNIKDFRKISELVLVDPWLPF</sequence>
<dbReference type="InterPro" id="IPR022907">
    <property type="entry name" value="VapC_family"/>
</dbReference>
<dbReference type="GO" id="GO:0000287">
    <property type="term" value="F:magnesium ion binding"/>
    <property type="evidence" value="ECO:0007669"/>
    <property type="project" value="UniProtKB-UniRule"/>
</dbReference>
<evidence type="ECO:0000256" key="7">
    <source>
        <dbReference type="ARBA" id="ARBA00038093"/>
    </source>
</evidence>
<feature type="binding site" evidence="8">
    <location>
        <position position="106"/>
    </location>
    <ligand>
        <name>Mg(2+)</name>
        <dbReference type="ChEBI" id="CHEBI:18420"/>
    </ligand>
</feature>
<keyword evidence="8" id="KW-0800">Toxin</keyword>
<gene>
    <name evidence="8" type="primary">vapC</name>
    <name evidence="10" type="ORF">OYT1_ch1469</name>
</gene>
<name>A0A2Z6GBU5_9PROT</name>
<protein>
    <recommendedName>
        <fullName evidence="8">Ribonuclease VapC</fullName>
        <shortName evidence="8">RNase VapC</shortName>
        <ecNumber evidence="8">3.1.-.-</ecNumber>
    </recommendedName>
    <alternativeName>
        <fullName evidence="8">Toxin VapC</fullName>
    </alternativeName>
</protein>
<comment type="cofactor">
    <cofactor evidence="1 8">
        <name>Mg(2+)</name>
        <dbReference type="ChEBI" id="CHEBI:18420"/>
    </cofactor>
</comment>
<dbReference type="STRING" id="1188319.OYT1_02493"/>
<dbReference type="GO" id="GO:0090729">
    <property type="term" value="F:toxin activity"/>
    <property type="evidence" value="ECO:0007669"/>
    <property type="project" value="UniProtKB-KW"/>
</dbReference>
<organism evidence="10 11">
    <name type="scientific">Ferriphaselus amnicola</name>
    <dbReference type="NCBI Taxonomy" id="1188319"/>
    <lineage>
        <taxon>Bacteria</taxon>
        <taxon>Pseudomonadati</taxon>
        <taxon>Pseudomonadota</taxon>
        <taxon>Betaproteobacteria</taxon>
        <taxon>Nitrosomonadales</taxon>
        <taxon>Gallionellaceae</taxon>
        <taxon>Ferriphaselus</taxon>
    </lineage>
</organism>
<dbReference type="GO" id="GO:0016787">
    <property type="term" value="F:hydrolase activity"/>
    <property type="evidence" value="ECO:0007669"/>
    <property type="project" value="UniProtKB-KW"/>
</dbReference>
<dbReference type="CDD" id="cd18731">
    <property type="entry name" value="PIN_NgFitB-like"/>
    <property type="match status" value="1"/>
</dbReference>
<evidence type="ECO:0000256" key="8">
    <source>
        <dbReference type="HAMAP-Rule" id="MF_00265"/>
    </source>
</evidence>
<keyword evidence="3 8" id="KW-0540">Nuclease</keyword>
<proteinExistence type="inferred from homology"/>
<dbReference type="Pfam" id="PF01850">
    <property type="entry name" value="PIN"/>
    <property type="match status" value="1"/>
</dbReference>
<dbReference type="SUPFAM" id="SSF88723">
    <property type="entry name" value="PIN domain-like"/>
    <property type="match status" value="1"/>
</dbReference>
<keyword evidence="11" id="KW-1185">Reference proteome</keyword>
<dbReference type="InterPro" id="IPR050556">
    <property type="entry name" value="Type_II_TA_system_RNase"/>
</dbReference>
<evidence type="ECO:0000256" key="3">
    <source>
        <dbReference type="ARBA" id="ARBA00022722"/>
    </source>
</evidence>
<comment type="function">
    <text evidence="8">Toxic component of a toxin-antitoxin (TA) system. An RNase.</text>
</comment>
<dbReference type="EMBL" id="AP018738">
    <property type="protein sequence ID" value="BBE51023.1"/>
    <property type="molecule type" value="Genomic_DNA"/>
</dbReference>
<feature type="binding site" evidence="8">
    <location>
        <position position="7"/>
    </location>
    <ligand>
        <name>Mg(2+)</name>
        <dbReference type="ChEBI" id="CHEBI:18420"/>
    </ligand>
</feature>
<dbReference type="PANTHER" id="PTHR33653">
    <property type="entry name" value="RIBONUCLEASE VAPC2"/>
    <property type="match status" value="1"/>
</dbReference>
<reference evidence="10 11" key="1">
    <citation type="submission" date="2018-06" db="EMBL/GenBank/DDBJ databases">
        <title>OYT1 Genome Sequencing.</title>
        <authorList>
            <person name="Kato S."/>
            <person name="Itoh T."/>
            <person name="Ohkuma M."/>
        </authorList>
    </citation>
    <scope>NUCLEOTIDE SEQUENCE [LARGE SCALE GENOMIC DNA]</scope>
    <source>
        <strain evidence="10 11">OYT1</strain>
    </source>
</reference>
<dbReference type="Gene3D" id="3.40.50.1010">
    <property type="entry name" value="5'-nuclease"/>
    <property type="match status" value="1"/>
</dbReference>
<keyword evidence="4 8" id="KW-0479">Metal-binding</keyword>
<dbReference type="InterPro" id="IPR002716">
    <property type="entry name" value="PIN_dom"/>
</dbReference>
<evidence type="ECO:0000313" key="11">
    <source>
        <dbReference type="Proteomes" id="UP000033070"/>
    </source>
</evidence>
<dbReference type="GO" id="GO:0004540">
    <property type="term" value="F:RNA nuclease activity"/>
    <property type="evidence" value="ECO:0007669"/>
    <property type="project" value="InterPro"/>
</dbReference>
<dbReference type="InterPro" id="IPR029060">
    <property type="entry name" value="PIN-like_dom_sf"/>
</dbReference>